<dbReference type="InterPro" id="IPR050397">
    <property type="entry name" value="Env_Response_Regulators"/>
</dbReference>
<evidence type="ECO:0000313" key="5">
    <source>
        <dbReference type="EMBL" id="MDX6806421.1"/>
    </source>
</evidence>
<dbReference type="Proteomes" id="UP001274321">
    <property type="component" value="Unassembled WGS sequence"/>
</dbReference>
<comment type="caution">
    <text evidence="5">The sequence shown here is derived from an EMBL/GenBank/DDBJ whole genome shotgun (WGS) entry which is preliminary data.</text>
</comment>
<dbReference type="InterPro" id="IPR000595">
    <property type="entry name" value="cNMP-bd_dom"/>
</dbReference>
<protein>
    <submittedName>
        <fullName evidence="5">Crp/Fnr family transcriptional regulator</fullName>
    </submittedName>
</protein>
<dbReference type="InterPro" id="IPR036388">
    <property type="entry name" value="WH-like_DNA-bd_sf"/>
</dbReference>
<dbReference type="EMBL" id="JAXAFJ010000005">
    <property type="protein sequence ID" value="MDX6806421.1"/>
    <property type="molecule type" value="Genomic_DNA"/>
</dbReference>
<dbReference type="InterPro" id="IPR036390">
    <property type="entry name" value="WH_DNA-bd_sf"/>
</dbReference>
<reference evidence="5 6" key="1">
    <citation type="submission" date="2023-11" db="EMBL/GenBank/DDBJ databases">
        <authorList>
            <person name="Bao R."/>
        </authorList>
    </citation>
    <scope>NUCLEOTIDE SEQUENCE [LARGE SCALE GENOMIC DNA]</scope>
    <source>
        <strain evidence="5 6">PJ23</strain>
    </source>
</reference>
<organism evidence="5 6">
    <name type="scientific">Terrihabitans rhizophilus</name>
    <dbReference type="NCBI Taxonomy" id="3092662"/>
    <lineage>
        <taxon>Bacteria</taxon>
        <taxon>Pseudomonadati</taxon>
        <taxon>Pseudomonadota</taxon>
        <taxon>Alphaproteobacteria</taxon>
        <taxon>Hyphomicrobiales</taxon>
        <taxon>Terrihabitans</taxon>
    </lineage>
</organism>
<evidence type="ECO:0000256" key="2">
    <source>
        <dbReference type="ARBA" id="ARBA00023125"/>
    </source>
</evidence>
<dbReference type="RefSeq" id="WP_319844549.1">
    <property type="nucleotide sequence ID" value="NZ_JAXAFJ010000005.1"/>
</dbReference>
<dbReference type="PANTHER" id="PTHR24567:SF68">
    <property type="entry name" value="DNA-BINDING TRANSCRIPTIONAL DUAL REGULATOR CRP"/>
    <property type="match status" value="1"/>
</dbReference>
<dbReference type="Gene3D" id="2.60.120.10">
    <property type="entry name" value="Jelly Rolls"/>
    <property type="match status" value="1"/>
</dbReference>
<dbReference type="SMART" id="SM00419">
    <property type="entry name" value="HTH_CRP"/>
    <property type="match status" value="1"/>
</dbReference>
<keyword evidence="2" id="KW-0238">DNA-binding</keyword>
<dbReference type="Pfam" id="PF00027">
    <property type="entry name" value="cNMP_binding"/>
    <property type="match status" value="1"/>
</dbReference>
<evidence type="ECO:0000259" key="4">
    <source>
        <dbReference type="PROSITE" id="PS51063"/>
    </source>
</evidence>
<dbReference type="SUPFAM" id="SSF46785">
    <property type="entry name" value="Winged helix' DNA-binding domain"/>
    <property type="match status" value="1"/>
</dbReference>
<dbReference type="InterPro" id="IPR018490">
    <property type="entry name" value="cNMP-bd_dom_sf"/>
</dbReference>
<name>A0ABU4RNJ5_9HYPH</name>
<proteinExistence type="predicted"/>
<sequence length="240" mass="26969">MSHPLIAALEKHGPLTDEEKDVLRQISSRVVSFAPKSEIASEGTLQSESKLLIEGFAIRHVHLEDGDRHISALHIPGDFVDLISFLLKKMDHGVAALTPCKVALVAHSDLLEVTRRYPFLTRAFWLLTLVDAATTRQWLTGLGRKSARQRLAHFLCEMHCRMEAIGMARDESFELPVTQEELGDAQGLTTVHVNRTLQELRADGLIRSSGRTIVISDLQALREEAEFDPAYLHLHQQLER</sequence>
<dbReference type="CDD" id="cd00038">
    <property type="entry name" value="CAP_ED"/>
    <property type="match status" value="1"/>
</dbReference>
<dbReference type="InterPro" id="IPR014710">
    <property type="entry name" value="RmlC-like_jellyroll"/>
</dbReference>
<keyword evidence="3" id="KW-0804">Transcription</keyword>
<dbReference type="Pfam" id="PF13545">
    <property type="entry name" value="HTH_Crp_2"/>
    <property type="match status" value="1"/>
</dbReference>
<dbReference type="Gene3D" id="1.10.10.10">
    <property type="entry name" value="Winged helix-like DNA-binding domain superfamily/Winged helix DNA-binding domain"/>
    <property type="match status" value="1"/>
</dbReference>
<evidence type="ECO:0000256" key="1">
    <source>
        <dbReference type="ARBA" id="ARBA00023015"/>
    </source>
</evidence>
<keyword evidence="6" id="KW-1185">Reference proteome</keyword>
<gene>
    <name evidence="5" type="ORF">SCD90_10115</name>
</gene>
<dbReference type="SUPFAM" id="SSF51206">
    <property type="entry name" value="cAMP-binding domain-like"/>
    <property type="match status" value="1"/>
</dbReference>
<dbReference type="PROSITE" id="PS51063">
    <property type="entry name" value="HTH_CRP_2"/>
    <property type="match status" value="1"/>
</dbReference>
<evidence type="ECO:0000256" key="3">
    <source>
        <dbReference type="ARBA" id="ARBA00023163"/>
    </source>
</evidence>
<evidence type="ECO:0000313" key="6">
    <source>
        <dbReference type="Proteomes" id="UP001274321"/>
    </source>
</evidence>
<dbReference type="PANTHER" id="PTHR24567">
    <property type="entry name" value="CRP FAMILY TRANSCRIPTIONAL REGULATORY PROTEIN"/>
    <property type="match status" value="1"/>
</dbReference>
<dbReference type="InterPro" id="IPR012318">
    <property type="entry name" value="HTH_CRP"/>
</dbReference>
<feature type="domain" description="HTH crp-type" evidence="4">
    <location>
        <begin position="145"/>
        <end position="219"/>
    </location>
</feature>
<keyword evidence="1" id="KW-0805">Transcription regulation</keyword>
<accession>A0ABU4RNJ5</accession>